<comment type="similarity">
    <text evidence="8 9">Belongs to the TrpA family.</text>
</comment>
<feature type="active site" description="Proton acceptor" evidence="8">
    <location>
        <position position="68"/>
    </location>
</feature>
<dbReference type="EC" id="4.2.1.20" evidence="8"/>
<protein>
    <recommendedName>
        <fullName evidence="8">Tryptophan synthase alpha chain</fullName>
        <ecNumber evidence="8">4.2.1.20</ecNumber>
    </recommendedName>
</protein>
<evidence type="ECO:0000313" key="10">
    <source>
        <dbReference type="EMBL" id="GAA3095043.1"/>
    </source>
</evidence>
<sequence length="278" mass="29040">MSAEPTHVAGASERRFFAGRGPSDPGLALFVNAGDPGLDRLRDLVLLLDEAGVDCLELAVPFPDSVTDGPVIRRSARRALDRGTDLDAVLGFIAAVRPRLRHTKVALLADWRHSVRSVGIGEFVAKSRDCGADGVLLHGLPPRAAPGYLEAAERIGQPVVTSCYAGSEPDVLAQAARHATAYLYLVAHYGRSGTAPPPRADTLRPVLATLRGSTAAPIAVGFGVRTGADVRTMGALGADAAIVGTALVDRVEQAQNAGGDLLAEVGRFVEGLRPEPVH</sequence>
<comment type="catalytic activity">
    <reaction evidence="7 8">
        <text>(1S,2R)-1-C-(indol-3-yl)glycerol 3-phosphate + L-serine = D-glyceraldehyde 3-phosphate + L-tryptophan + H2O</text>
        <dbReference type="Rhea" id="RHEA:10532"/>
        <dbReference type="ChEBI" id="CHEBI:15377"/>
        <dbReference type="ChEBI" id="CHEBI:33384"/>
        <dbReference type="ChEBI" id="CHEBI:57912"/>
        <dbReference type="ChEBI" id="CHEBI:58866"/>
        <dbReference type="ChEBI" id="CHEBI:59776"/>
        <dbReference type="EC" id="4.2.1.20"/>
    </reaction>
</comment>
<dbReference type="Pfam" id="PF00290">
    <property type="entry name" value="Trp_syntA"/>
    <property type="match status" value="1"/>
</dbReference>
<dbReference type="EMBL" id="BAAAUG010000027">
    <property type="protein sequence ID" value="GAA3095043.1"/>
    <property type="molecule type" value="Genomic_DNA"/>
</dbReference>
<keyword evidence="5 8" id="KW-0057">Aromatic amino acid biosynthesis</keyword>
<comment type="subunit">
    <text evidence="2 8">Tetramer of two alpha and two beta chains.</text>
</comment>
<evidence type="ECO:0000256" key="5">
    <source>
        <dbReference type="ARBA" id="ARBA00023141"/>
    </source>
</evidence>
<keyword evidence="6 8" id="KW-0456">Lyase</keyword>
<evidence type="ECO:0000256" key="3">
    <source>
        <dbReference type="ARBA" id="ARBA00022605"/>
    </source>
</evidence>
<evidence type="ECO:0000256" key="8">
    <source>
        <dbReference type="HAMAP-Rule" id="MF_00131"/>
    </source>
</evidence>
<dbReference type="SUPFAM" id="SSF51366">
    <property type="entry name" value="Ribulose-phoshate binding barrel"/>
    <property type="match status" value="1"/>
</dbReference>
<dbReference type="NCBIfam" id="TIGR00262">
    <property type="entry name" value="trpA"/>
    <property type="match status" value="1"/>
</dbReference>
<accession>A0ABP6MCT9</accession>
<dbReference type="RefSeq" id="WP_344520065.1">
    <property type="nucleotide sequence ID" value="NZ_BAAAUG010000027.1"/>
</dbReference>
<evidence type="ECO:0000256" key="7">
    <source>
        <dbReference type="ARBA" id="ARBA00049047"/>
    </source>
</evidence>
<dbReference type="Proteomes" id="UP001501637">
    <property type="component" value="Unassembled WGS sequence"/>
</dbReference>
<organism evidence="10 11">
    <name type="scientific">Streptomyces rectiviolaceus</name>
    <dbReference type="NCBI Taxonomy" id="332591"/>
    <lineage>
        <taxon>Bacteria</taxon>
        <taxon>Bacillati</taxon>
        <taxon>Actinomycetota</taxon>
        <taxon>Actinomycetes</taxon>
        <taxon>Kitasatosporales</taxon>
        <taxon>Streptomycetaceae</taxon>
        <taxon>Streptomyces</taxon>
    </lineage>
</organism>
<keyword evidence="11" id="KW-1185">Reference proteome</keyword>
<evidence type="ECO:0000313" key="11">
    <source>
        <dbReference type="Proteomes" id="UP001501637"/>
    </source>
</evidence>
<evidence type="ECO:0000256" key="4">
    <source>
        <dbReference type="ARBA" id="ARBA00022822"/>
    </source>
</evidence>
<evidence type="ECO:0000256" key="6">
    <source>
        <dbReference type="ARBA" id="ARBA00023239"/>
    </source>
</evidence>
<dbReference type="InterPro" id="IPR013785">
    <property type="entry name" value="Aldolase_TIM"/>
</dbReference>
<dbReference type="PANTHER" id="PTHR43406:SF1">
    <property type="entry name" value="TRYPTOPHAN SYNTHASE ALPHA CHAIN, CHLOROPLASTIC"/>
    <property type="match status" value="1"/>
</dbReference>
<comment type="function">
    <text evidence="8">The alpha subunit is responsible for the aldol cleavage of indoleglycerol phosphate to indole and glyceraldehyde 3-phosphate.</text>
</comment>
<comment type="pathway">
    <text evidence="1 8">Amino-acid biosynthesis; L-tryptophan biosynthesis; L-tryptophan from chorismate: step 5/5.</text>
</comment>
<dbReference type="Gene3D" id="3.20.20.70">
    <property type="entry name" value="Aldolase class I"/>
    <property type="match status" value="1"/>
</dbReference>
<gene>
    <name evidence="10" type="primary">trpA_1</name>
    <name evidence="8" type="synonym">trpA</name>
    <name evidence="10" type="ORF">GCM10010449_18340</name>
</gene>
<evidence type="ECO:0000256" key="1">
    <source>
        <dbReference type="ARBA" id="ARBA00004733"/>
    </source>
</evidence>
<dbReference type="InterPro" id="IPR011060">
    <property type="entry name" value="RibuloseP-bd_barrel"/>
</dbReference>
<keyword evidence="4 8" id="KW-0822">Tryptophan biosynthesis</keyword>
<comment type="caution">
    <text evidence="10">The sequence shown here is derived from an EMBL/GenBank/DDBJ whole genome shotgun (WGS) entry which is preliminary data.</text>
</comment>
<name>A0ABP6MCT9_9ACTN</name>
<keyword evidence="3 8" id="KW-0028">Amino-acid biosynthesis</keyword>
<feature type="active site" description="Proton acceptor" evidence="8">
    <location>
        <position position="57"/>
    </location>
</feature>
<dbReference type="InterPro" id="IPR002028">
    <property type="entry name" value="Trp_synthase_suA"/>
</dbReference>
<evidence type="ECO:0000256" key="2">
    <source>
        <dbReference type="ARBA" id="ARBA00011270"/>
    </source>
</evidence>
<proteinExistence type="inferred from homology"/>
<dbReference type="HAMAP" id="MF_00131">
    <property type="entry name" value="Trp_synth_alpha"/>
    <property type="match status" value="1"/>
</dbReference>
<evidence type="ECO:0000256" key="9">
    <source>
        <dbReference type="RuleBase" id="RU003662"/>
    </source>
</evidence>
<dbReference type="PANTHER" id="PTHR43406">
    <property type="entry name" value="TRYPTOPHAN SYNTHASE, ALPHA CHAIN"/>
    <property type="match status" value="1"/>
</dbReference>
<dbReference type="CDD" id="cd04724">
    <property type="entry name" value="Tryptophan_synthase_alpha"/>
    <property type="match status" value="1"/>
</dbReference>
<reference evidence="11" key="1">
    <citation type="journal article" date="2019" name="Int. J. Syst. Evol. Microbiol.">
        <title>The Global Catalogue of Microorganisms (GCM) 10K type strain sequencing project: providing services to taxonomists for standard genome sequencing and annotation.</title>
        <authorList>
            <consortium name="The Broad Institute Genomics Platform"/>
            <consortium name="The Broad Institute Genome Sequencing Center for Infectious Disease"/>
            <person name="Wu L."/>
            <person name="Ma J."/>
        </authorList>
    </citation>
    <scope>NUCLEOTIDE SEQUENCE [LARGE SCALE GENOMIC DNA]</scope>
    <source>
        <strain evidence="11">JCM 9092</strain>
    </source>
</reference>